<dbReference type="AlphaFoldDB" id="A0AAW5N6B8"/>
<gene>
    <name evidence="3" type="ORF">NW209_08635</name>
</gene>
<name>A0AAW5N6B8_9BACT</name>
<proteinExistence type="predicted"/>
<feature type="transmembrane region" description="Helical" evidence="1">
    <location>
        <begin position="85"/>
        <end position="104"/>
    </location>
</feature>
<dbReference type="SUPFAM" id="SSF52540">
    <property type="entry name" value="P-loop containing nucleoside triphosphate hydrolases"/>
    <property type="match status" value="1"/>
</dbReference>
<reference evidence="3 4" key="1">
    <citation type="submission" date="2022-08" db="EMBL/GenBank/DDBJ databases">
        <authorList>
            <person name="Zeman M."/>
            <person name="Kubasova T."/>
        </authorList>
    </citation>
    <scope>NUCLEOTIDE SEQUENCE [LARGE SCALE GENOMIC DNA]</scope>
    <source>
        <strain evidence="3 4">ET62</strain>
    </source>
</reference>
<dbReference type="Proteomes" id="UP001204579">
    <property type="component" value="Unassembled WGS sequence"/>
</dbReference>
<evidence type="ECO:0000313" key="4">
    <source>
        <dbReference type="Proteomes" id="UP001204579"/>
    </source>
</evidence>
<evidence type="ECO:0000313" key="3">
    <source>
        <dbReference type="EMBL" id="MCR8874076.1"/>
    </source>
</evidence>
<keyword evidence="4" id="KW-1185">Reference proteome</keyword>
<dbReference type="Gene3D" id="3.40.50.300">
    <property type="entry name" value="P-loop containing nucleotide triphosphate hydrolases"/>
    <property type="match status" value="1"/>
</dbReference>
<sequence length="951" mass="111612">MNTLYKLSQSIAKSVVLWFLGVTLFISFFILDDFWERWINKIWVDPVMSKFDGHEWWTVILYSMLILGYYVYIYRKSESINLTRIVCIGVGISLYLICFLSGKWDYTSIVEGYRCTAWSNLLVFLLLIGEFILWIHWLLRDMKKNNKNGDSPKLEIEKSREVSDTYGRSPLVETTYNIMTTCFYGEGSFALAITGTWGSGKTTFMNNLKDKYKTNTSILSIIDFEPWKNDTPDSIVRTFFTSLRNELQIYIPNMSSVFNDYIQILLDEESAKPLKILSKSFQKIIGNQNPYETIRRKLRNTKHKIVVFVDDIDRLSPDEIKEVLRLIRNTANFPYIQFIVAYDKNYVCNALRNSGIGVPELYLEKFLNVEIALPKSEERIICQELKSRFSTTINNIWGINTEDEKITQMIYYTPNNPSNSIMGCYLLPKVLHTIRDVIRFHNAFRMIAQVYKDQKIEMEIEFQDLFYIELLRYKYNDLYSLLCNKPFALLELNNDKFGLKNDVKTCIENAAHGNEHVDIIYDILNYLFSLSDGVYSIHKLRSYDKYFMFRLDKKVMTVPEFMSLASKDEHEFSEAVQSLYENKYPLEFQNTIAALLNQISQLQKDENGQLYSPVDYRMIYGILSKLCKIDLPAVRTEVSVAIAPHLANLRCINNLHFKALLNLYNFMDFTSGNYFDTENFLLSILIRDNLMSNLYHKIGDEEQKIVHTFLSETTNQSNMTSALSKFIQNIQNSNIASEQLLIKLPDLSDIQVQYFKNCPDKLSELGFHLFYNCQDHIDLHTGKVFLRQEALDIMKIEILKCPENYFKKFIRTGRSSNPEFNTVFPEPYCFSIFGSYENFEEFLKGCNSQSQYETRVKNYWELYKNNSYRPIEFEGQGNVQEKIDNNFKKEIKQLKQLRYIKEEISQKGYVEKDIKEMFESNDLYISLREEIYQMMCKLNSGFTQAGSIRNA</sequence>
<feature type="transmembrane region" description="Helical" evidence="1">
    <location>
        <begin position="12"/>
        <end position="31"/>
    </location>
</feature>
<keyword evidence="1" id="KW-0472">Membrane</keyword>
<dbReference type="InterPro" id="IPR011646">
    <property type="entry name" value="KAP_P-loop"/>
</dbReference>
<feature type="domain" description="KAP NTPase" evidence="2">
    <location>
        <begin position="172"/>
        <end position="449"/>
    </location>
</feature>
<accession>A0AAW5N6B8</accession>
<dbReference type="InterPro" id="IPR027417">
    <property type="entry name" value="P-loop_NTPase"/>
</dbReference>
<organism evidence="3 4">
    <name type="scientific">Phocaeicola barnesiae</name>
    <dbReference type="NCBI Taxonomy" id="376804"/>
    <lineage>
        <taxon>Bacteria</taxon>
        <taxon>Pseudomonadati</taxon>
        <taxon>Bacteroidota</taxon>
        <taxon>Bacteroidia</taxon>
        <taxon>Bacteroidales</taxon>
        <taxon>Bacteroidaceae</taxon>
        <taxon>Phocaeicola</taxon>
    </lineage>
</organism>
<dbReference type="EMBL" id="JANRHJ010000008">
    <property type="protein sequence ID" value="MCR8874076.1"/>
    <property type="molecule type" value="Genomic_DNA"/>
</dbReference>
<dbReference type="RefSeq" id="WP_204479921.1">
    <property type="nucleotide sequence ID" value="NZ_JANRHJ010000008.1"/>
</dbReference>
<keyword evidence="1" id="KW-1133">Transmembrane helix</keyword>
<feature type="transmembrane region" description="Helical" evidence="1">
    <location>
        <begin position="56"/>
        <end position="73"/>
    </location>
</feature>
<keyword evidence="1" id="KW-0812">Transmembrane</keyword>
<comment type="caution">
    <text evidence="3">The sequence shown here is derived from an EMBL/GenBank/DDBJ whole genome shotgun (WGS) entry which is preliminary data.</text>
</comment>
<evidence type="ECO:0000256" key="1">
    <source>
        <dbReference type="SAM" id="Phobius"/>
    </source>
</evidence>
<protein>
    <submittedName>
        <fullName evidence="3">KAP family NTPase</fullName>
    </submittedName>
</protein>
<feature type="transmembrane region" description="Helical" evidence="1">
    <location>
        <begin position="116"/>
        <end position="139"/>
    </location>
</feature>
<dbReference type="Pfam" id="PF07693">
    <property type="entry name" value="KAP_NTPase"/>
    <property type="match status" value="1"/>
</dbReference>
<evidence type="ECO:0000259" key="2">
    <source>
        <dbReference type="Pfam" id="PF07693"/>
    </source>
</evidence>
<dbReference type="CDD" id="cd00882">
    <property type="entry name" value="Ras_like_GTPase"/>
    <property type="match status" value="1"/>
</dbReference>